<reference evidence="7" key="1">
    <citation type="journal article" date="2019" name="Int. J. Syst. Evol. Microbiol.">
        <title>The Global Catalogue of Microorganisms (GCM) 10K type strain sequencing project: providing services to taxonomists for standard genome sequencing and annotation.</title>
        <authorList>
            <consortium name="The Broad Institute Genomics Platform"/>
            <consortium name="The Broad Institute Genome Sequencing Center for Infectious Disease"/>
            <person name="Wu L."/>
            <person name="Ma J."/>
        </authorList>
    </citation>
    <scope>NUCLEOTIDE SEQUENCE [LARGE SCALE GENOMIC DNA]</scope>
    <source>
        <strain evidence="7">CCUG 53270</strain>
    </source>
</reference>
<evidence type="ECO:0000256" key="2">
    <source>
        <dbReference type="ARBA" id="ARBA00007639"/>
    </source>
</evidence>
<dbReference type="InterPro" id="IPR025997">
    <property type="entry name" value="SBP_2_dom"/>
</dbReference>
<comment type="caution">
    <text evidence="6">The sequence shown here is derived from an EMBL/GenBank/DDBJ whole genome shotgun (WGS) entry which is preliminary data.</text>
</comment>
<evidence type="ECO:0000259" key="5">
    <source>
        <dbReference type="Pfam" id="PF13407"/>
    </source>
</evidence>
<evidence type="ECO:0000256" key="4">
    <source>
        <dbReference type="SAM" id="SignalP"/>
    </source>
</evidence>
<feature type="domain" description="Periplasmic binding protein" evidence="5">
    <location>
        <begin position="57"/>
        <end position="296"/>
    </location>
</feature>
<dbReference type="SUPFAM" id="SSF53822">
    <property type="entry name" value="Periplasmic binding protein-like I"/>
    <property type="match status" value="1"/>
</dbReference>
<proteinExistence type="inferred from homology"/>
<accession>A0ABW3UGH3</accession>
<name>A0ABW3UGH3_9BACL</name>
<comment type="subcellular location">
    <subcellularLocation>
        <location evidence="1">Cell envelope</location>
    </subcellularLocation>
</comment>
<dbReference type="Proteomes" id="UP001597180">
    <property type="component" value="Unassembled WGS sequence"/>
</dbReference>
<evidence type="ECO:0000313" key="7">
    <source>
        <dbReference type="Proteomes" id="UP001597180"/>
    </source>
</evidence>
<evidence type="ECO:0000256" key="1">
    <source>
        <dbReference type="ARBA" id="ARBA00004196"/>
    </source>
</evidence>
<dbReference type="Gene3D" id="3.40.50.2300">
    <property type="match status" value="2"/>
</dbReference>
<keyword evidence="3 4" id="KW-0732">Signal</keyword>
<dbReference type="Pfam" id="PF13407">
    <property type="entry name" value="Peripla_BP_4"/>
    <property type="match status" value="1"/>
</dbReference>
<sequence>MYNRWGKAVILLLVFLCACTSVPVPKETLVQAPAVLQTDSSLTTALKQDERPVVLGFSQVGAESRFRNANTKSIQDAARQAGIDLKFSDAEQQQSKQIEAIRSYIAAKVDVIAFSPVIETGWDNVLMEAKEAGIPVIITDRSVDVKDHSLYITLIGSNFVEEGRKAGKYVIDKMRNVNGPIRIAEIRGTENSAPALDRKRGFEEIIKDNPNMEIIASETGNFTREEGKEVMTRFLKKHGRDIQVLFAHNDDMAFGAMEAMEEIGLRPGKDIVIVSVDGGKEAFQAMLDGRLNCTVECNPLFGPLLMQAVRELMAGRNIPKRIIVKEGVFTQGTAAREIGNRKY</sequence>
<feature type="signal peptide" evidence="4">
    <location>
        <begin position="1"/>
        <end position="26"/>
    </location>
</feature>
<keyword evidence="7" id="KW-1185">Reference proteome</keyword>
<feature type="chain" id="PRO_5046204299" evidence="4">
    <location>
        <begin position="27"/>
        <end position="343"/>
    </location>
</feature>
<protein>
    <submittedName>
        <fullName evidence="6">ABC transporter substrate-binding protein</fullName>
    </submittedName>
</protein>
<dbReference type="InterPro" id="IPR028082">
    <property type="entry name" value="Peripla_BP_I"/>
</dbReference>
<evidence type="ECO:0000256" key="3">
    <source>
        <dbReference type="ARBA" id="ARBA00022729"/>
    </source>
</evidence>
<dbReference type="CDD" id="cd06309">
    <property type="entry name" value="PBP1_galactofuranose_YtfQ-like"/>
    <property type="match status" value="1"/>
</dbReference>
<dbReference type="EMBL" id="JBHTLU010000004">
    <property type="protein sequence ID" value="MFD1218635.1"/>
    <property type="molecule type" value="Genomic_DNA"/>
</dbReference>
<gene>
    <name evidence="6" type="ORF">ACFQ4B_00760</name>
</gene>
<dbReference type="PANTHER" id="PTHR46847">
    <property type="entry name" value="D-ALLOSE-BINDING PERIPLASMIC PROTEIN-RELATED"/>
    <property type="match status" value="1"/>
</dbReference>
<evidence type="ECO:0000313" key="6">
    <source>
        <dbReference type="EMBL" id="MFD1218635.1"/>
    </source>
</evidence>
<comment type="similarity">
    <text evidence="2">Belongs to the bacterial solute-binding protein 2 family.</text>
</comment>
<organism evidence="6 7">
    <name type="scientific">Paenibacillus vulneris</name>
    <dbReference type="NCBI Taxonomy" id="1133364"/>
    <lineage>
        <taxon>Bacteria</taxon>
        <taxon>Bacillati</taxon>
        <taxon>Bacillota</taxon>
        <taxon>Bacilli</taxon>
        <taxon>Bacillales</taxon>
        <taxon>Paenibacillaceae</taxon>
        <taxon>Paenibacillus</taxon>
    </lineage>
</organism>
<dbReference type="PANTHER" id="PTHR46847:SF3">
    <property type="entry name" value="GALACTOFURANOSE-BINDING PROTEIN YTFQ"/>
    <property type="match status" value="1"/>
</dbReference>
<dbReference type="PROSITE" id="PS51257">
    <property type="entry name" value="PROKAR_LIPOPROTEIN"/>
    <property type="match status" value="1"/>
</dbReference>
<dbReference type="RefSeq" id="WP_345586748.1">
    <property type="nucleotide sequence ID" value="NZ_BAABJG010000005.1"/>
</dbReference>